<dbReference type="Proteomes" id="UP000241193">
    <property type="component" value="Unassembled WGS sequence"/>
</dbReference>
<dbReference type="GO" id="GO:0097351">
    <property type="term" value="F:toxin sequestering activity"/>
    <property type="evidence" value="ECO:0007669"/>
    <property type="project" value="InterPro"/>
</dbReference>
<comment type="caution">
    <text evidence="1">The sequence shown here is derived from an EMBL/GenBank/DDBJ whole genome shotgun (WGS) entry which is preliminary data.</text>
</comment>
<evidence type="ECO:0000313" key="2">
    <source>
        <dbReference type="Proteomes" id="UP000241193"/>
    </source>
</evidence>
<dbReference type="GO" id="GO:0003700">
    <property type="term" value="F:DNA-binding transcription factor activity"/>
    <property type="evidence" value="ECO:0007669"/>
    <property type="project" value="InterPro"/>
</dbReference>
<name>A0A2T4IHM7_9RHOO</name>
<dbReference type="OrthoDB" id="426345at2"/>
<accession>A0A2T4IHM7</accession>
<gene>
    <name evidence="1" type="ORF">C8261_04525</name>
</gene>
<reference evidence="1 2" key="1">
    <citation type="submission" date="2018-03" db="EMBL/GenBank/DDBJ databases">
        <authorList>
            <person name="Keele B.F."/>
        </authorList>
    </citation>
    <scope>NUCLEOTIDE SEQUENCE [LARGE SCALE GENOMIC DNA]</scope>
    <source>
        <strain evidence="1 2">D20</strain>
    </source>
</reference>
<organism evidence="1 2">
    <name type="scientific">Pseudothauera lacus</name>
    <dbReference type="NCBI Taxonomy" id="2136175"/>
    <lineage>
        <taxon>Bacteria</taxon>
        <taxon>Pseudomonadati</taxon>
        <taxon>Pseudomonadota</taxon>
        <taxon>Betaproteobacteria</taxon>
        <taxon>Rhodocyclales</taxon>
        <taxon>Zoogloeaceae</taxon>
        <taxon>Pseudothauera</taxon>
    </lineage>
</organism>
<dbReference type="InterPro" id="IPR031848">
    <property type="entry name" value="PrlF_antitoxin"/>
</dbReference>
<dbReference type="EMBL" id="PZKC01000003">
    <property type="protein sequence ID" value="PTD97282.1"/>
    <property type="molecule type" value="Genomic_DNA"/>
</dbReference>
<reference evidence="1 2" key="2">
    <citation type="submission" date="2018-04" db="EMBL/GenBank/DDBJ databases">
        <title>Thauera lacus sp. nov., isolated from an saline lake in Inner Mongolia, China.</title>
        <authorList>
            <person name="Liang Q.-Y."/>
        </authorList>
    </citation>
    <scope>NUCLEOTIDE SEQUENCE [LARGE SCALE GENOMIC DNA]</scope>
    <source>
        <strain evidence="1 2">D20</strain>
    </source>
</reference>
<dbReference type="Pfam" id="PF15937">
    <property type="entry name" value="PrlF_antitoxin"/>
    <property type="match status" value="1"/>
</dbReference>
<sequence>MKKDGDDAETAIISSSEKVILDLLERDIAVHPERLQPVTADQVRRVQSLLGDVSVEFDTPLPPGDA</sequence>
<protein>
    <submittedName>
        <fullName evidence="1">Transcriptional regulator</fullName>
    </submittedName>
</protein>
<proteinExistence type="predicted"/>
<dbReference type="RefSeq" id="WP_107492484.1">
    <property type="nucleotide sequence ID" value="NZ_PZKC01000003.1"/>
</dbReference>
<evidence type="ECO:0000313" key="1">
    <source>
        <dbReference type="EMBL" id="PTD97282.1"/>
    </source>
</evidence>
<dbReference type="AlphaFoldDB" id="A0A2T4IHM7"/>
<dbReference type="GO" id="GO:0001558">
    <property type="term" value="P:regulation of cell growth"/>
    <property type="evidence" value="ECO:0007669"/>
    <property type="project" value="InterPro"/>
</dbReference>
<keyword evidence="2" id="KW-1185">Reference proteome</keyword>